<keyword evidence="1" id="KW-0812">Transmembrane</keyword>
<keyword evidence="2" id="KW-0732">Signal</keyword>
<evidence type="ECO:0000313" key="3">
    <source>
        <dbReference type="EMBL" id="MDI9255982.1"/>
    </source>
</evidence>
<dbReference type="RefSeq" id="WP_283237669.1">
    <property type="nucleotide sequence ID" value="NZ_JASGBP010000001.1"/>
</dbReference>
<comment type="caution">
    <text evidence="3">The sequence shown here is derived from an EMBL/GenBank/DDBJ whole genome shotgun (WGS) entry which is preliminary data.</text>
</comment>
<evidence type="ECO:0000313" key="4">
    <source>
        <dbReference type="Proteomes" id="UP001230035"/>
    </source>
</evidence>
<keyword evidence="1" id="KW-0472">Membrane</keyword>
<reference evidence="3 4" key="1">
    <citation type="submission" date="2023-05" db="EMBL/GenBank/DDBJ databases">
        <title>Flavobacterium sedimenti sp. nov., isolated from the sediment.</title>
        <authorList>
            <person name="Wu N."/>
        </authorList>
    </citation>
    <scope>NUCLEOTIDE SEQUENCE [LARGE SCALE GENOMIC DNA]</scope>
    <source>
        <strain evidence="3 4">YZ-48</strain>
    </source>
</reference>
<dbReference type="EMBL" id="JASGBP010000001">
    <property type="protein sequence ID" value="MDI9255982.1"/>
    <property type="molecule type" value="Genomic_DNA"/>
</dbReference>
<evidence type="ECO:0000256" key="2">
    <source>
        <dbReference type="SAM" id="SignalP"/>
    </source>
</evidence>
<feature type="signal peptide" evidence="2">
    <location>
        <begin position="1"/>
        <end position="21"/>
    </location>
</feature>
<keyword evidence="4" id="KW-1185">Reference proteome</keyword>
<proteinExistence type="predicted"/>
<feature type="chain" id="PRO_5045133200" description="Lipoprotein" evidence="2">
    <location>
        <begin position="22"/>
        <end position="106"/>
    </location>
</feature>
<organism evidence="3 4">
    <name type="scientific">Flavobacterium sedimenticola</name>
    <dbReference type="NCBI Taxonomy" id="3043286"/>
    <lineage>
        <taxon>Bacteria</taxon>
        <taxon>Pseudomonadati</taxon>
        <taxon>Bacteroidota</taxon>
        <taxon>Flavobacteriia</taxon>
        <taxon>Flavobacteriales</taxon>
        <taxon>Flavobacteriaceae</taxon>
        <taxon>Flavobacterium</taxon>
    </lineage>
</organism>
<dbReference type="Proteomes" id="UP001230035">
    <property type="component" value="Unassembled WGS sequence"/>
</dbReference>
<keyword evidence="1" id="KW-1133">Transmembrane helix</keyword>
<protein>
    <recommendedName>
        <fullName evidence="5">Lipoprotein</fullName>
    </recommendedName>
</protein>
<sequence>MKKIYALVTLLFLCQSCFTYKTIHNDPYQLEAGKTYKVKHDHKVSKIVFYSVNDSTMQVVEQFEKREIPVKDITEIQKRKFSIVKTVGLPLSVAAGLVGLFALTYH</sequence>
<gene>
    <name evidence="3" type="ORF">QHT84_00995</name>
</gene>
<accession>A0ABT6XLX1</accession>
<evidence type="ECO:0008006" key="5">
    <source>
        <dbReference type="Google" id="ProtNLM"/>
    </source>
</evidence>
<name>A0ABT6XLX1_9FLAO</name>
<feature type="transmembrane region" description="Helical" evidence="1">
    <location>
        <begin position="87"/>
        <end position="105"/>
    </location>
</feature>
<evidence type="ECO:0000256" key="1">
    <source>
        <dbReference type="SAM" id="Phobius"/>
    </source>
</evidence>